<evidence type="ECO:0008006" key="3">
    <source>
        <dbReference type="Google" id="ProtNLM"/>
    </source>
</evidence>
<sequence length="259" mass="29733">MTDTKEKIGDMSSRALPSDVDWDVIWKRDAGNFLAGGPSTRTRIRLALWMLKKYSKENGSLLDVGCGSGLLLGLAAAKRHYAKIAGVDVASAALDLARASYPSFSFYELDVQKQRLPEMFDTIISLATVDIIEDDKAAMRNMAAMLAPRGHLVISVQHDPAYWNKLDDLRVWRRYSVRDIEDLASTAELRLVYQFSWGWPLYHWYYKMLERHPVGMDQKSKKGFWERTLATIAYRLFFFDDLFTWSGKGRQLFAVFEKP</sequence>
<comment type="caution">
    <text evidence="1">The sequence shown here is derived from an EMBL/GenBank/DDBJ whole genome shotgun (WGS) entry which is preliminary data.</text>
</comment>
<proteinExistence type="predicted"/>
<accession>A0A1G2KW79</accession>
<dbReference type="STRING" id="1802274.A3J58_02565"/>
<dbReference type="PANTHER" id="PTHR43861:SF1">
    <property type="entry name" value="TRANS-ACONITATE 2-METHYLTRANSFERASE"/>
    <property type="match status" value="1"/>
</dbReference>
<name>A0A1G2KW79_9BACT</name>
<reference evidence="1 2" key="1">
    <citation type="journal article" date="2016" name="Nat. Commun.">
        <title>Thousands of microbial genomes shed light on interconnected biogeochemical processes in an aquifer system.</title>
        <authorList>
            <person name="Anantharaman K."/>
            <person name="Brown C.T."/>
            <person name="Hug L.A."/>
            <person name="Sharon I."/>
            <person name="Castelle C.J."/>
            <person name="Probst A.J."/>
            <person name="Thomas B.C."/>
            <person name="Singh A."/>
            <person name="Wilkins M.J."/>
            <person name="Karaoz U."/>
            <person name="Brodie E.L."/>
            <person name="Williams K.H."/>
            <person name="Hubbard S.S."/>
            <person name="Banfield J.F."/>
        </authorList>
    </citation>
    <scope>NUCLEOTIDE SEQUENCE [LARGE SCALE GENOMIC DNA]</scope>
</reference>
<evidence type="ECO:0000313" key="1">
    <source>
        <dbReference type="EMBL" id="OHA02721.1"/>
    </source>
</evidence>
<dbReference type="Pfam" id="PF13489">
    <property type="entry name" value="Methyltransf_23"/>
    <property type="match status" value="1"/>
</dbReference>
<protein>
    <recommendedName>
        <fullName evidence="3">Methyltransferase domain-containing protein</fullName>
    </recommendedName>
</protein>
<gene>
    <name evidence="1" type="ORF">A3J58_02565</name>
</gene>
<dbReference type="AlphaFoldDB" id="A0A1G2KW79"/>
<dbReference type="Proteomes" id="UP000178510">
    <property type="component" value="Unassembled WGS sequence"/>
</dbReference>
<dbReference type="Gene3D" id="3.40.50.150">
    <property type="entry name" value="Vaccinia Virus protein VP39"/>
    <property type="match status" value="1"/>
</dbReference>
<evidence type="ECO:0000313" key="2">
    <source>
        <dbReference type="Proteomes" id="UP000178510"/>
    </source>
</evidence>
<dbReference type="PANTHER" id="PTHR43861">
    <property type="entry name" value="TRANS-ACONITATE 2-METHYLTRANSFERASE-RELATED"/>
    <property type="match status" value="1"/>
</dbReference>
<dbReference type="SUPFAM" id="SSF53335">
    <property type="entry name" value="S-adenosyl-L-methionine-dependent methyltransferases"/>
    <property type="match status" value="1"/>
</dbReference>
<dbReference type="InterPro" id="IPR029063">
    <property type="entry name" value="SAM-dependent_MTases_sf"/>
</dbReference>
<organism evidence="1 2">
    <name type="scientific">Candidatus Sungbacteria bacterium RIFCSPHIGHO2_02_FULL_52_23</name>
    <dbReference type="NCBI Taxonomy" id="1802274"/>
    <lineage>
        <taxon>Bacteria</taxon>
        <taxon>Candidatus Sungiibacteriota</taxon>
    </lineage>
</organism>
<dbReference type="EMBL" id="MHQM01000039">
    <property type="protein sequence ID" value="OHA02721.1"/>
    <property type="molecule type" value="Genomic_DNA"/>
</dbReference>